<dbReference type="Proteomes" id="UP000815846">
    <property type="component" value="Unassembled WGS sequence"/>
</dbReference>
<dbReference type="Gene3D" id="3.20.20.140">
    <property type="entry name" value="Metal-dependent hydrolases"/>
    <property type="match status" value="1"/>
</dbReference>
<evidence type="ECO:0000313" key="2">
    <source>
        <dbReference type="EMBL" id="TYK65742.1"/>
    </source>
</evidence>
<organism evidence="2 3">
    <name type="scientific">Colwellia echini</name>
    <dbReference type="NCBI Taxonomy" id="1982103"/>
    <lineage>
        <taxon>Bacteria</taxon>
        <taxon>Pseudomonadati</taxon>
        <taxon>Pseudomonadota</taxon>
        <taxon>Gammaproteobacteria</taxon>
        <taxon>Alteromonadales</taxon>
        <taxon>Colwelliaceae</taxon>
        <taxon>Colwellia</taxon>
    </lineage>
</organism>
<gene>
    <name evidence="2" type="ORF">CWS31_008815</name>
</gene>
<dbReference type="PANTHER" id="PTHR45947">
    <property type="entry name" value="SULFOQUINOVOSYL TRANSFERASE SQD2"/>
    <property type="match status" value="1"/>
</dbReference>
<evidence type="ECO:0000313" key="3">
    <source>
        <dbReference type="Proteomes" id="UP000815846"/>
    </source>
</evidence>
<sequence length="958" mass="108583">MNNSKTSIPAEQFSTPITCDFRLSLKNEFEKFLTEQKSKYSPENCLTLDLHCHDHNSDIPDELWGRILRLPETWLKTKKLAKLLKKNNCDVFTVTNHNNARSCWDLIAKGEDVLVAAEFTCYFPEYDLFIHVLTYGFNKEQETILNELRSDVYSFLKYAAKNDIPVILPHPLYFYTRNEKIDIGLFEKFAVIFSRFEVLNGQRDLWQSVLTLNWAQSLTSEKIIAYAAKHDLNPYDFAVDPYQDKILTGGSDDHTGIFAGQCGSKLYVENLQQRLKTQSASSLALEAIKKGNVAVFGQVAENEKLNIALLDYFSQVATKIEDPGFFRIMLHRGSPLDKVGCFAVSNILLEMQKNKYAMKFFGFIHDAMQGKKPSKLIKWNVPKKFRFCIEYLEQIAESKKHSPEAFATTVNSSINGLFTRLNEHIADSIEGVLANNKGPKLESFTTEEITRKFEIPSQLTALFLGSSKGQDNLSNINIEKLLDKVSFPFLITTLLAAASLASTRVLYQNRVLLNDFSKQIGKNSHPKRALYLTDTLRDKNGVSNSLSGKLAEAQRANLPIDFLVCDNHIMPEPHLYVVKPITTFMVKKFGEQEIRIPDLMAIAQIFYQGGYDRIICSTEGPMALVSLFLQQMFNVPNYFFMHTDWIDFIKHGTELNQYERDRVRRLMRALYNRFDGIFVLNSEHQQWLSSHEMQLDEDKIFLTAHHTQARNQRIVKRNKSDIVLGANQDTPILFIACRISKEKGLFDLPVIIAKAKEKIPNLKLVIAGSGPATDELKIALSEVMPDATFLGWQSKEQMAALYLSLDLFIFPSKFDTFGNVILESFVHGMPTLAYNCKGPKDIIEHGKNGFLCETKADMAAAVVEFFQSENLQKTMRDNAFIRAGEYQAEPIMSAFMANVGLDIPEGYNLATDKANNSVGNSTNATSELHFAPPIASLIADIKDQQSIEIEPIKQRTVA</sequence>
<dbReference type="Gene3D" id="3.40.50.2000">
    <property type="entry name" value="Glycogen Phosphorylase B"/>
    <property type="match status" value="2"/>
</dbReference>
<reference evidence="2 3" key="1">
    <citation type="submission" date="2019-08" db="EMBL/GenBank/DDBJ databases">
        <title>Microbe sample from Colwellia echini.</title>
        <authorList>
            <person name="Christiansen L."/>
            <person name="Pathiraja D."/>
            <person name="Schultz-Johansen M."/>
            <person name="Choi I.-G."/>
            <person name="Stougaard P."/>
        </authorList>
    </citation>
    <scope>NUCLEOTIDE SEQUENCE [LARGE SCALE GENOMIC DNA]</scope>
    <source>
        <strain evidence="2 3">A3</strain>
    </source>
</reference>
<name>A0ABY3MXD4_9GAMM</name>
<evidence type="ECO:0000259" key="1">
    <source>
        <dbReference type="Pfam" id="PF00534"/>
    </source>
</evidence>
<protein>
    <submittedName>
        <fullName evidence="2">Glycosyltransferase</fullName>
    </submittedName>
</protein>
<dbReference type="InterPro" id="IPR001296">
    <property type="entry name" value="Glyco_trans_1"/>
</dbReference>
<dbReference type="InterPro" id="IPR050194">
    <property type="entry name" value="Glycosyltransferase_grp1"/>
</dbReference>
<dbReference type="InterPro" id="IPR016195">
    <property type="entry name" value="Pol/histidinol_Pase-like"/>
</dbReference>
<dbReference type="SUPFAM" id="SSF53756">
    <property type="entry name" value="UDP-Glycosyltransferase/glycogen phosphorylase"/>
    <property type="match status" value="1"/>
</dbReference>
<accession>A0ABY3MXD4</accession>
<dbReference type="RefSeq" id="WP_101344852.1">
    <property type="nucleotide sequence ID" value="NZ_PJAI02000008.1"/>
</dbReference>
<dbReference type="SUPFAM" id="SSF89550">
    <property type="entry name" value="PHP domain-like"/>
    <property type="match status" value="1"/>
</dbReference>
<feature type="domain" description="Glycosyl transferase family 1" evidence="1">
    <location>
        <begin position="720"/>
        <end position="879"/>
    </location>
</feature>
<dbReference type="PANTHER" id="PTHR45947:SF3">
    <property type="entry name" value="SULFOQUINOVOSYL TRANSFERASE SQD2"/>
    <property type="match status" value="1"/>
</dbReference>
<keyword evidence="3" id="KW-1185">Reference proteome</keyword>
<dbReference type="Pfam" id="PF00534">
    <property type="entry name" value="Glycos_transf_1"/>
    <property type="match status" value="1"/>
</dbReference>
<comment type="caution">
    <text evidence="2">The sequence shown here is derived from an EMBL/GenBank/DDBJ whole genome shotgun (WGS) entry which is preliminary data.</text>
</comment>
<proteinExistence type="predicted"/>
<dbReference type="EMBL" id="PJAI02000008">
    <property type="protein sequence ID" value="TYK65742.1"/>
    <property type="molecule type" value="Genomic_DNA"/>
</dbReference>